<dbReference type="NCBIfam" id="TIGR00202">
    <property type="entry name" value="csrA"/>
    <property type="match status" value="1"/>
</dbReference>
<dbReference type="SUPFAM" id="SSF117130">
    <property type="entry name" value="CsrA-like"/>
    <property type="match status" value="1"/>
</dbReference>
<dbReference type="PANTHER" id="PTHR34984">
    <property type="entry name" value="CARBON STORAGE REGULATOR"/>
    <property type="match status" value="1"/>
</dbReference>
<dbReference type="InterPro" id="IPR003751">
    <property type="entry name" value="CsrA"/>
</dbReference>
<dbReference type="PANTHER" id="PTHR34984:SF1">
    <property type="entry name" value="CARBON STORAGE REGULATOR"/>
    <property type="match status" value="1"/>
</dbReference>
<evidence type="ECO:0000313" key="7">
    <source>
        <dbReference type="Proteomes" id="UP000005289"/>
    </source>
</evidence>
<dbReference type="GO" id="GO:0006109">
    <property type="term" value="P:regulation of carbohydrate metabolic process"/>
    <property type="evidence" value="ECO:0007669"/>
    <property type="project" value="UniProtKB-UniRule"/>
</dbReference>
<keyword evidence="1 5" id="KW-0963">Cytoplasm</keyword>
<dbReference type="InterPro" id="IPR036107">
    <property type="entry name" value="CsrA_sf"/>
</dbReference>
<accession>W0DIZ0</accession>
<sequence length="59" mass="6520">MLVLTRRVGETLIIGDEIAVTILDVKGNQARVGIEAPKDVTILREELRDRPAPAVRNAR</sequence>
<evidence type="ECO:0000256" key="1">
    <source>
        <dbReference type="ARBA" id="ARBA00022490"/>
    </source>
</evidence>
<comment type="subunit">
    <text evidence="5">Homodimer; the beta-strands of each monomer intercalate to form a hydrophobic core, while the alpha-helices form wings that extend away from the core.</text>
</comment>
<organism evidence="6 7">
    <name type="scientific">Thioalkalivibrio paradoxus ARh 1</name>
    <dbReference type="NCBI Taxonomy" id="713585"/>
    <lineage>
        <taxon>Bacteria</taxon>
        <taxon>Pseudomonadati</taxon>
        <taxon>Pseudomonadota</taxon>
        <taxon>Gammaproteobacteria</taxon>
        <taxon>Chromatiales</taxon>
        <taxon>Ectothiorhodospiraceae</taxon>
        <taxon>Thioalkalivibrio</taxon>
    </lineage>
</organism>
<dbReference type="GO" id="GO:0006402">
    <property type="term" value="P:mRNA catabolic process"/>
    <property type="evidence" value="ECO:0007669"/>
    <property type="project" value="InterPro"/>
</dbReference>
<proteinExistence type="inferred from homology"/>
<comment type="subcellular location">
    <subcellularLocation>
        <location evidence="5">Cytoplasm</location>
    </subcellularLocation>
</comment>
<keyword evidence="3 5" id="KW-0694">RNA-binding</keyword>
<dbReference type="GO" id="GO:0005829">
    <property type="term" value="C:cytosol"/>
    <property type="evidence" value="ECO:0007669"/>
    <property type="project" value="TreeGrafter"/>
</dbReference>
<dbReference type="KEGG" id="tti:THITH_01625"/>
<keyword evidence="2 5" id="KW-0810">Translation regulation</keyword>
<keyword evidence="4 5" id="KW-0010">Activator</keyword>
<dbReference type="HOGENOM" id="CLU_164837_0_0_6"/>
<dbReference type="GO" id="GO:0048027">
    <property type="term" value="F:mRNA 5'-UTR binding"/>
    <property type="evidence" value="ECO:0007669"/>
    <property type="project" value="UniProtKB-UniRule"/>
</dbReference>
<dbReference type="Gene3D" id="2.60.40.4380">
    <property type="entry name" value="Translational regulator CsrA"/>
    <property type="match status" value="1"/>
</dbReference>
<dbReference type="NCBIfam" id="NF002469">
    <property type="entry name" value="PRK01712.1"/>
    <property type="match status" value="1"/>
</dbReference>
<comment type="similarity">
    <text evidence="5">Belongs to the CsrA/RsmA family.</text>
</comment>
<name>W0DIZ0_9GAMM</name>
<dbReference type="STRING" id="713585.THITH_01625"/>
<evidence type="ECO:0000313" key="6">
    <source>
        <dbReference type="EMBL" id="AHE97187.1"/>
    </source>
</evidence>
<dbReference type="HAMAP" id="MF_00167">
    <property type="entry name" value="CsrA"/>
    <property type="match status" value="1"/>
</dbReference>
<dbReference type="GO" id="GO:0045948">
    <property type="term" value="P:positive regulation of translational initiation"/>
    <property type="evidence" value="ECO:0007669"/>
    <property type="project" value="UniProtKB-UniRule"/>
</dbReference>
<dbReference type="Pfam" id="PF02599">
    <property type="entry name" value="CsrA"/>
    <property type="match status" value="1"/>
</dbReference>
<dbReference type="Proteomes" id="UP000005289">
    <property type="component" value="Chromosome"/>
</dbReference>
<dbReference type="EMBL" id="CP007029">
    <property type="protein sequence ID" value="AHE97187.1"/>
    <property type="molecule type" value="Genomic_DNA"/>
</dbReference>
<gene>
    <name evidence="5" type="primary">csrA</name>
    <name evidence="6" type="ORF">THITH_01625</name>
</gene>
<dbReference type="GO" id="GO:0045947">
    <property type="term" value="P:negative regulation of translational initiation"/>
    <property type="evidence" value="ECO:0007669"/>
    <property type="project" value="UniProtKB-UniRule"/>
</dbReference>
<evidence type="ECO:0000256" key="5">
    <source>
        <dbReference type="HAMAP-Rule" id="MF_00167"/>
    </source>
</evidence>
<keyword evidence="7" id="KW-1185">Reference proteome</keyword>
<protein>
    <recommendedName>
        <fullName evidence="5">Translational regulator CsrA</fullName>
    </recommendedName>
    <alternativeName>
        <fullName evidence="5">Carbon storage regulator</fullName>
    </alternativeName>
</protein>
<dbReference type="AlphaFoldDB" id="W0DIZ0"/>
<keyword evidence="5" id="KW-0678">Repressor</keyword>
<reference evidence="6 7" key="1">
    <citation type="submission" date="2013-12" db="EMBL/GenBank/DDBJ databases">
        <authorList>
            <consortium name="DOE Joint Genome Institute"/>
            <person name="Muyzer G."/>
            <person name="Huntemann M."/>
            <person name="Han J."/>
            <person name="Chen A."/>
            <person name="Kyrpides N."/>
            <person name="Mavromatis K."/>
            <person name="Markowitz V."/>
            <person name="Palaniappan K."/>
            <person name="Ivanova N."/>
            <person name="Schaumberg A."/>
            <person name="Pati A."/>
            <person name="Liolios K."/>
            <person name="Nordberg H.P."/>
            <person name="Cantor M.N."/>
            <person name="Hua S.X."/>
            <person name="Woyke T."/>
        </authorList>
    </citation>
    <scope>NUCLEOTIDE SEQUENCE [LARGE SCALE GENOMIC DNA]</scope>
    <source>
        <strain evidence="6 7">ARh 1</strain>
    </source>
</reference>
<evidence type="ECO:0000256" key="3">
    <source>
        <dbReference type="ARBA" id="ARBA00022884"/>
    </source>
</evidence>
<evidence type="ECO:0000256" key="4">
    <source>
        <dbReference type="ARBA" id="ARBA00023159"/>
    </source>
</evidence>
<comment type="function">
    <text evidence="5">A key translational regulator that binds mRNA to regulate translation initiation and/or mRNA stability. Mediates global changes in gene expression, shifting from rapid growth to stress survival by linking envelope stress, the stringent response and the catabolite repression systems. Usually binds in the 5'-UTR; binding at or near the Shine-Dalgarno sequence prevents ribosome-binding, repressing translation, binding elsewhere in the 5'-UTR can activate translation and/or stabilize the mRNA. Its function is antagonized by small RNA(s).</text>
</comment>
<evidence type="ECO:0000256" key="2">
    <source>
        <dbReference type="ARBA" id="ARBA00022845"/>
    </source>
</evidence>
<dbReference type="OrthoDB" id="9809061at2"/>
<dbReference type="RefSeq" id="WP_006746268.1">
    <property type="nucleotide sequence ID" value="NZ_CP007029.1"/>
</dbReference>